<evidence type="ECO:0000313" key="2">
    <source>
        <dbReference type="Proteomes" id="UP000427820"/>
    </source>
</evidence>
<organism evidence="1 2">
    <name type="scientific">Pseudidiomarina andamanensis</name>
    <dbReference type="NCBI Taxonomy" id="1940690"/>
    <lineage>
        <taxon>Bacteria</taxon>
        <taxon>Pseudomonadati</taxon>
        <taxon>Pseudomonadota</taxon>
        <taxon>Gammaproteobacteria</taxon>
        <taxon>Alteromonadales</taxon>
        <taxon>Idiomarinaceae</taxon>
        <taxon>Pseudidiomarina</taxon>
    </lineage>
</organism>
<name>A0AA92ETP7_9GAMM</name>
<proteinExistence type="predicted"/>
<evidence type="ECO:0000313" key="1">
    <source>
        <dbReference type="EMBL" id="QGT95496.1"/>
    </source>
</evidence>
<dbReference type="EMBL" id="CP032551">
    <property type="protein sequence ID" value="QGT95496.1"/>
    <property type="molecule type" value="Genomic_DNA"/>
</dbReference>
<sequence length="195" mass="23126">MKRIDLSDYLVHWTKPVEDMTALDVLMKIINERKILAGNGMIKGGFNCICFTEAPKNIFHNVEKNNARYHPFGICVPKIEIFRLGGRPVIYQQTEEFDLLHESQQWRHVTYDPFTNIDFTWEREWRLHRPQFNLEGTIAEIIVPNEDCHSQLLNEHQYNEEWRIWGDIVGYGDFAGFQEPNDFPFRIVSLQNIQE</sequence>
<gene>
    <name evidence="1" type="ORF">D3795_04570</name>
</gene>
<protein>
    <submittedName>
        <fullName evidence="1">Uncharacterized protein</fullName>
    </submittedName>
</protein>
<dbReference type="Proteomes" id="UP000427820">
    <property type="component" value="Chromosome"/>
</dbReference>
<dbReference type="RefSeq" id="WP_156266633.1">
    <property type="nucleotide sequence ID" value="NZ_CP032551.1"/>
</dbReference>
<dbReference type="AlphaFoldDB" id="A0AA92ETP7"/>
<keyword evidence="2" id="KW-1185">Reference proteome</keyword>
<dbReference type="KEGG" id="panm:D3795_04570"/>
<reference evidence="1 2" key="1">
    <citation type="submission" date="2018-09" db="EMBL/GenBank/DDBJ databases">
        <title>Whole genome sequencing of Idiomarina andamanensis W-5T (LMG 29773T= JCM 31645T).</title>
        <authorList>
            <person name="Das S.K."/>
        </authorList>
    </citation>
    <scope>NUCLEOTIDE SEQUENCE [LARGE SCALE GENOMIC DNA]</scope>
    <source>
        <strain evidence="1 2">W-5T</strain>
    </source>
</reference>
<accession>A0AA92ETP7</accession>